<feature type="domain" description="LamG-like jellyroll fold" evidence="4">
    <location>
        <begin position="692"/>
        <end position="837"/>
    </location>
</feature>
<dbReference type="PATRIC" id="fig|1618366.3.peg.904"/>
<feature type="region of interest" description="Disordered" evidence="3">
    <location>
        <begin position="162"/>
        <end position="184"/>
    </location>
</feature>
<keyword evidence="2" id="KW-1015">Disulfide bond</keyword>
<protein>
    <recommendedName>
        <fullName evidence="4">LamG-like jellyroll fold domain-containing protein</fullName>
    </recommendedName>
</protein>
<dbReference type="InterPro" id="IPR006558">
    <property type="entry name" value="LamG-like"/>
</dbReference>
<keyword evidence="1" id="KW-0732">Signal</keyword>
<feature type="domain" description="LamG-like jellyroll fold" evidence="4">
    <location>
        <begin position="927"/>
        <end position="1077"/>
    </location>
</feature>
<reference evidence="5 6" key="1">
    <citation type="journal article" date="2015" name="Nature">
        <title>rRNA introns, odd ribosomes, and small enigmatic genomes across a large radiation of phyla.</title>
        <authorList>
            <person name="Brown C.T."/>
            <person name="Hug L.A."/>
            <person name="Thomas B.C."/>
            <person name="Sharon I."/>
            <person name="Castelle C.J."/>
            <person name="Singh A."/>
            <person name="Wilkins M.J."/>
            <person name="Williams K.H."/>
            <person name="Banfield J.F."/>
        </authorList>
    </citation>
    <scope>NUCLEOTIDE SEQUENCE [LARGE SCALE GENOMIC DNA]</scope>
</reference>
<dbReference type="EMBL" id="LCKS01000017">
    <property type="protein sequence ID" value="KKU01720.1"/>
    <property type="molecule type" value="Genomic_DNA"/>
</dbReference>
<evidence type="ECO:0000259" key="4">
    <source>
        <dbReference type="SMART" id="SM00560"/>
    </source>
</evidence>
<comment type="caution">
    <text evidence="5">The sequence shown here is derived from an EMBL/GenBank/DDBJ whole genome shotgun (WGS) entry which is preliminary data.</text>
</comment>
<dbReference type="Proteomes" id="UP000034264">
    <property type="component" value="Unassembled WGS sequence"/>
</dbReference>
<feature type="compositionally biased region" description="Polar residues" evidence="3">
    <location>
        <begin position="162"/>
        <end position="177"/>
    </location>
</feature>
<dbReference type="InterPro" id="IPR013320">
    <property type="entry name" value="ConA-like_dom_sf"/>
</dbReference>
<organism evidence="5 6">
    <name type="scientific">Candidatus Amesbacteria bacterium GW2011_GWC2_45_19</name>
    <dbReference type="NCBI Taxonomy" id="1618366"/>
    <lineage>
        <taxon>Bacteria</taxon>
        <taxon>Candidatus Amesiibacteriota</taxon>
    </lineage>
</organism>
<evidence type="ECO:0000256" key="3">
    <source>
        <dbReference type="SAM" id="MobiDB-lite"/>
    </source>
</evidence>
<dbReference type="PANTHER" id="PTHR42535">
    <property type="entry name" value="OOKINETE PROTEIN, PUTATIVE-RELATED"/>
    <property type="match status" value="1"/>
</dbReference>
<evidence type="ECO:0000313" key="6">
    <source>
        <dbReference type="Proteomes" id="UP000034264"/>
    </source>
</evidence>
<feature type="domain" description="LamG-like jellyroll fold" evidence="4">
    <location>
        <begin position="251"/>
        <end position="389"/>
    </location>
</feature>
<gene>
    <name evidence="5" type="ORF">UX05_C0017G0003</name>
</gene>
<dbReference type="Pfam" id="PF13385">
    <property type="entry name" value="Laminin_G_3"/>
    <property type="match status" value="5"/>
</dbReference>
<dbReference type="PANTHER" id="PTHR42535:SF2">
    <property type="entry name" value="CHROMOSOME UNDETERMINED SCAFFOLD_146, WHOLE GENOME SHOTGUN SEQUENCE"/>
    <property type="match status" value="1"/>
</dbReference>
<evidence type="ECO:0000256" key="2">
    <source>
        <dbReference type="ARBA" id="ARBA00023157"/>
    </source>
</evidence>
<accession>A0A0G1PZA7</accession>
<feature type="region of interest" description="Disordered" evidence="3">
    <location>
        <begin position="866"/>
        <end position="888"/>
    </location>
</feature>
<dbReference type="SUPFAM" id="SSF49899">
    <property type="entry name" value="Concanavalin A-like lectins/glucanases"/>
    <property type="match status" value="6"/>
</dbReference>
<feature type="domain" description="LamG-like jellyroll fold" evidence="4">
    <location>
        <begin position="1374"/>
        <end position="1510"/>
    </location>
</feature>
<evidence type="ECO:0000256" key="1">
    <source>
        <dbReference type="ARBA" id="ARBA00022729"/>
    </source>
</evidence>
<name>A0A0G1PZA7_9BACT</name>
<dbReference type="Gene3D" id="2.60.120.200">
    <property type="match status" value="6"/>
</dbReference>
<proteinExistence type="predicted"/>
<evidence type="ECO:0000313" key="5">
    <source>
        <dbReference type="EMBL" id="KKU01720.1"/>
    </source>
</evidence>
<dbReference type="SMART" id="SM00560">
    <property type="entry name" value="LamGL"/>
    <property type="match status" value="4"/>
</dbReference>
<sequence length="1531" mass="162094">MKTSSKSVYNTKMKTKKTKNHTKIIKLITFIIVIAAAFAATAVWFTRPALAAWFDDTYSYRLKFTFTHNADIAAERSVTFTLDTAELIAASIMQSDCDDTRFTDGNGKPLLYDLTGTCNNAATTYEVIFPSIVNGTNLAYVYYGNPSAANAEIVSTSYTALTPSGGDPSNTAPTASDEQGPAPISYWNFDEAQGSTANDYSTGSNNDLTITNAVWKTGDLCVSGNCLYFDGSTDYATKSYSSDTELLPGTGSFTISAWLKHTSTAGADTAISRVDAVNGVGWKVYMDSSGYLCFGIDAVAGTFPNDSACSTTSYADSKWHYVTAVKSTTSSITIYIDGAQIAQDASITATTIDGTNAPMTVGNDFDNGTNGWNGFIDEVKYYNFAKTVAQIAAEFASRGTAKGAAAQFGPDTNKSLSTGLVGWWKMDETDWTNDCSTNSITDSSGNGYSGKSCPSTTGPDPASAKFGNGGNFDGSNDYIDISTSFSVPSLEGTSSVWVYPTSATGYDILSAGVTTNDFRLSPVNNLYGFFISSEYRVSYATDPALNTWTLVTLTWDQKAGSILYFNGERVASNSSPPPTFNQTGLKIGSNTAGGEVITGKEDEVRFYNRALSPAEVSALYNWAPGPVGWWKLDENTGTSISDSSGNGNSMVMQGSLSSSDWSSCRYGSCLKFDGTNASAELDPSVTLFDDLPQLTATAWIYNTGDPTPGTTMRIVSNQKGGNNTGWHLAWDTFGRIRLDADYTTTDLISRHSALNANTWYFVAVTWDGTKTATTAVHLYVDGVEPAVYAQQQDAVGDRVSDASATQELAIGASPTSTGEFSGLIDDVRVYNYVRTPKQIIEDMNAGHPAGGSPISSPIIHWKMDEQNGSTLNNTNSQQSSLTGTTSSTGWRLENSASGGCKLNGCLDFNAQADSVTGGDPALFDSLTGMTLSFWINPQTLSVDDTIISKSDLSATNHSFLVRTDSTNSDEIRVYIGDNADSGDFYTTNNLDLTAAATYANWQQVTIVYEGTAAAADRVKVYKGGRVVGGSVTNTIPTSMDSASTTAFRLGDSDVTGSEGLITYMDEVKIYNFALSPSEILIDANAGSAAALGGVLGTHDSEGFGGDPPVGWWKMDENTGTSTTYDTSGNGRNGTLTNIENADWTPGKIGSTLQLDGSNKYIDIGTGPTSVKSIEFWVKPVTTTEYFVNLTSTTDYIWASSGTVTATGLTSPTIYVNGVVSSTISAGSWQHVVVTTGTAENASNLDIGRTQDANYLEGTIDNVRLYDYALSQAQVAWSFNRGVPVAWYKFDECSGATAYNAALNSNGQAAGMNGTITPGSLGNTTVGSCGSGTSTEMWNDGTTGKYNSALGFDGADDYITVTNSNPIDQNTGLVNGVTASAWIYANNAGEGTGGRILTKNAATWCRVDTLSGSNLDVQCSLDLATDATLNISAAVTTGTWNHVVMTWTNDADDEITIWVNGKNVGSSADGVGDPSADTANLIIGNDSTSGTATFDGLIDNVQIYPYEMTSAQIQRLYNEGSAVRFGPASGSP</sequence>